<keyword evidence="10" id="KW-1185">Reference proteome</keyword>
<feature type="domain" description="RNA polymerase sigma-70 region 2" evidence="7">
    <location>
        <begin position="73"/>
        <end position="140"/>
    </location>
</feature>
<dbReference type="Pfam" id="PF04542">
    <property type="entry name" value="Sigma70_r2"/>
    <property type="match status" value="1"/>
</dbReference>
<evidence type="ECO:0000313" key="9">
    <source>
        <dbReference type="EMBL" id="ABS66875.1"/>
    </source>
</evidence>
<keyword evidence="4 6" id="KW-0238">DNA-binding</keyword>
<accession>A7IFT2</accession>
<dbReference type="SUPFAM" id="SSF88659">
    <property type="entry name" value="Sigma3 and sigma4 domains of RNA polymerase sigma factors"/>
    <property type="match status" value="1"/>
</dbReference>
<dbReference type="GO" id="GO:0003677">
    <property type="term" value="F:DNA binding"/>
    <property type="evidence" value="ECO:0007669"/>
    <property type="project" value="UniProtKB-KW"/>
</dbReference>
<dbReference type="PANTHER" id="PTHR43133">
    <property type="entry name" value="RNA POLYMERASE ECF-TYPE SIGMA FACTO"/>
    <property type="match status" value="1"/>
</dbReference>
<dbReference type="Pfam" id="PF04545">
    <property type="entry name" value="Sigma70_r4"/>
    <property type="match status" value="1"/>
</dbReference>
<dbReference type="InterPro" id="IPR039425">
    <property type="entry name" value="RNA_pol_sigma-70-like"/>
</dbReference>
<proteinExistence type="inferred from homology"/>
<dbReference type="PROSITE" id="PS01063">
    <property type="entry name" value="SIGMA70_ECF"/>
    <property type="match status" value="1"/>
</dbReference>
<dbReference type="InterPro" id="IPR007630">
    <property type="entry name" value="RNA_pol_sigma70_r4"/>
</dbReference>
<dbReference type="CDD" id="cd06171">
    <property type="entry name" value="Sigma70_r4"/>
    <property type="match status" value="1"/>
</dbReference>
<dbReference type="InterPro" id="IPR036388">
    <property type="entry name" value="WH-like_DNA-bd_sf"/>
</dbReference>
<dbReference type="Gene3D" id="1.10.1740.10">
    <property type="match status" value="1"/>
</dbReference>
<dbReference type="Proteomes" id="UP000002417">
    <property type="component" value="Chromosome"/>
</dbReference>
<keyword evidence="2 6" id="KW-0805">Transcription regulation</keyword>
<keyword evidence="5 6" id="KW-0804">Transcription</keyword>
<evidence type="ECO:0000256" key="4">
    <source>
        <dbReference type="ARBA" id="ARBA00023125"/>
    </source>
</evidence>
<dbReference type="NCBIfam" id="TIGR02937">
    <property type="entry name" value="sigma70-ECF"/>
    <property type="match status" value="1"/>
</dbReference>
<evidence type="ECO:0000313" key="10">
    <source>
        <dbReference type="Proteomes" id="UP000002417"/>
    </source>
</evidence>
<evidence type="ECO:0000256" key="6">
    <source>
        <dbReference type="RuleBase" id="RU000716"/>
    </source>
</evidence>
<dbReference type="GO" id="GO:0006352">
    <property type="term" value="P:DNA-templated transcription initiation"/>
    <property type="evidence" value="ECO:0007669"/>
    <property type="project" value="InterPro"/>
</dbReference>
<reference evidence="9 10" key="1">
    <citation type="submission" date="2007-07" db="EMBL/GenBank/DDBJ databases">
        <title>Complete sequence of chromosome of Xanthobacter autotrophicus Py2.</title>
        <authorList>
            <consortium name="US DOE Joint Genome Institute"/>
            <person name="Copeland A."/>
            <person name="Lucas S."/>
            <person name="Lapidus A."/>
            <person name="Barry K."/>
            <person name="Glavina del Rio T."/>
            <person name="Hammon N."/>
            <person name="Israni S."/>
            <person name="Dalin E."/>
            <person name="Tice H."/>
            <person name="Pitluck S."/>
            <person name="Sims D."/>
            <person name="Brettin T."/>
            <person name="Bruce D."/>
            <person name="Detter J.C."/>
            <person name="Han C."/>
            <person name="Tapia R."/>
            <person name="Brainard J."/>
            <person name="Schmutz J."/>
            <person name="Larimer F."/>
            <person name="Land M."/>
            <person name="Hauser L."/>
            <person name="Kyrpides N."/>
            <person name="Kim E."/>
            <person name="Ensigns S.A."/>
            <person name="Richardson P."/>
        </authorList>
    </citation>
    <scope>NUCLEOTIDE SEQUENCE [LARGE SCALE GENOMIC DNA]</scope>
    <source>
        <strain evidence="10">ATCC BAA-1158 / Py2</strain>
    </source>
</reference>
<dbReference type="Gene3D" id="1.10.10.10">
    <property type="entry name" value="Winged helix-like DNA-binding domain superfamily/Winged helix DNA-binding domain"/>
    <property type="match status" value="1"/>
</dbReference>
<protein>
    <recommendedName>
        <fullName evidence="6">RNA polymerase sigma factor</fullName>
    </recommendedName>
</protein>
<dbReference type="HOGENOM" id="CLU_047691_9_3_5"/>
<evidence type="ECO:0000256" key="5">
    <source>
        <dbReference type="ARBA" id="ARBA00023163"/>
    </source>
</evidence>
<evidence type="ECO:0000256" key="3">
    <source>
        <dbReference type="ARBA" id="ARBA00023082"/>
    </source>
</evidence>
<gene>
    <name evidence="9" type="ordered locus">Xaut_1629</name>
</gene>
<dbReference type="eggNOG" id="COG1595">
    <property type="taxonomic scope" value="Bacteria"/>
</dbReference>
<dbReference type="EMBL" id="CP000781">
    <property type="protein sequence ID" value="ABS66875.1"/>
    <property type="molecule type" value="Genomic_DNA"/>
</dbReference>
<dbReference type="PhylomeDB" id="A7IFT2"/>
<keyword evidence="3 6" id="KW-0731">Sigma factor</keyword>
<evidence type="ECO:0000259" key="7">
    <source>
        <dbReference type="Pfam" id="PF04542"/>
    </source>
</evidence>
<dbReference type="InterPro" id="IPR000838">
    <property type="entry name" value="RNA_pol_sigma70_ECF_CS"/>
</dbReference>
<dbReference type="InterPro" id="IPR013324">
    <property type="entry name" value="RNA_pol_sigma_r3/r4-like"/>
</dbReference>
<sequence length="230" mass="25094">MDVAEPSLFALPLPPSHRAGTPVGVRPRGRFAVPPAGSPAMSAVQPERRAGADMSALVVAIARTGDREAFAQLFRHFAPRVKAFLMRSGLSANAAEELAQETLLMVWRKASYFDPARAAASTWIFAIARNLSIDLKRRERHISTVDADAADEEADETSGETILMGAERDARVRAALAKLSEEQATIVRLSFFQEKPHSQIAQELGIPLGTAKSRVRLALSRLRTLLEDLK</sequence>
<dbReference type="AlphaFoldDB" id="A7IFT2"/>
<dbReference type="KEGG" id="xau:Xaut_1629"/>
<comment type="similarity">
    <text evidence="1 6">Belongs to the sigma-70 factor family. ECF subfamily.</text>
</comment>
<evidence type="ECO:0000256" key="2">
    <source>
        <dbReference type="ARBA" id="ARBA00023015"/>
    </source>
</evidence>
<dbReference type="PANTHER" id="PTHR43133:SF62">
    <property type="entry name" value="RNA POLYMERASE SIGMA FACTOR SIGZ"/>
    <property type="match status" value="1"/>
</dbReference>
<dbReference type="InterPro" id="IPR013325">
    <property type="entry name" value="RNA_pol_sigma_r2"/>
</dbReference>
<dbReference type="InterPro" id="IPR014284">
    <property type="entry name" value="RNA_pol_sigma-70_dom"/>
</dbReference>
<feature type="domain" description="RNA polymerase sigma-70 region 4" evidence="8">
    <location>
        <begin position="175"/>
        <end position="223"/>
    </location>
</feature>
<name>A7IFT2_XANP2</name>
<dbReference type="STRING" id="78245.Xaut_1629"/>
<dbReference type="GO" id="GO:0016987">
    <property type="term" value="F:sigma factor activity"/>
    <property type="evidence" value="ECO:0007669"/>
    <property type="project" value="UniProtKB-KW"/>
</dbReference>
<dbReference type="SUPFAM" id="SSF88946">
    <property type="entry name" value="Sigma2 domain of RNA polymerase sigma factors"/>
    <property type="match status" value="1"/>
</dbReference>
<dbReference type="InterPro" id="IPR007627">
    <property type="entry name" value="RNA_pol_sigma70_r2"/>
</dbReference>
<evidence type="ECO:0000256" key="1">
    <source>
        <dbReference type="ARBA" id="ARBA00010641"/>
    </source>
</evidence>
<organism evidence="9 10">
    <name type="scientific">Xanthobacter autotrophicus (strain ATCC BAA-1158 / Py2)</name>
    <dbReference type="NCBI Taxonomy" id="78245"/>
    <lineage>
        <taxon>Bacteria</taxon>
        <taxon>Pseudomonadati</taxon>
        <taxon>Pseudomonadota</taxon>
        <taxon>Alphaproteobacteria</taxon>
        <taxon>Hyphomicrobiales</taxon>
        <taxon>Xanthobacteraceae</taxon>
        <taxon>Xanthobacter</taxon>
    </lineage>
</organism>
<evidence type="ECO:0000259" key="8">
    <source>
        <dbReference type="Pfam" id="PF04545"/>
    </source>
</evidence>